<gene>
    <name evidence="4" type="ORF">TRIVIDRAFT_186381</name>
</gene>
<evidence type="ECO:0000313" key="5">
    <source>
        <dbReference type="Proteomes" id="UP000007115"/>
    </source>
</evidence>
<evidence type="ECO:0000313" key="4">
    <source>
        <dbReference type="EMBL" id="EHK22293.1"/>
    </source>
</evidence>
<dbReference type="Gene3D" id="1.20.80.10">
    <property type="match status" value="1"/>
</dbReference>
<name>G9MT93_HYPVG</name>
<dbReference type="Pfam" id="PF00887">
    <property type="entry name" value="ACBP"/>
    <property type="match status" value="1"/>
</dbReference>
<dbReference type="GeneID" id="25789264"/>
<dbReference type="FunCoup" id="G9MT93">
    <property type="interactions" value="419"/>
</dbReference>
<evidence type="ECO:0000256" key="1">
    <source>
        <dbReference type="ARBA" id="ARBA00005567"/>
    </source>
</evidence>
<accession>G9MT93</accession>
<dbReference type="InterPro" id="IPR035984">
    <property type="entry name" value="Acyl-CoA-binding_sf"/>
</dbReference>
<dbReference type="PANTHER" id="PTHR23310">
    <property type="entry name" value="ACYL-COA-BINDING PROTEIN, ACBP"/>
    <property type="match status" value="1"/>
</dbReference>
<dbReference type="PANTHER" id="PTHR23310:SF62">
    <property type="entry name" value="ACYL-COA BINDING PROTEIN 1, ISOFORM A"/>
    <property type="match status" value="1"/>
</dbReference>
<dbReference type="InterPro" id="IPR014352">
    <property type="entry name" value="FERM/acyl-CoA-bd_prot_sf"/>
</dbReference>
<dbReference type="STRING" id="413071.G9MT93"/>
<dbReference type="InParanoid" id="G9MT93"/>
<comment type="similarity">
    <text evidence="1">Belongs to the ACBP family.</text>
</comment>
<dbReference type="SUPFAM" id="SSF47027">
    <property type="entry name" value="Acyl-CoA binding protein"/>
    <property type="match status" value="1"/>
</dbReference>
<dbReference type="PROSITE" id="PS51228">
    <property type="entry name" value="ACB_2"/>
    <property type="match status" value="1"/>
</dbReference>
<dbReference type="EMBL" id="ABDF02000006">
    <property type="protein sequence ID" value="EHK22293.1"/>
    <property type="molecule type" value="Genomic_DNA"/>
</dbReference>
<sequence>MSAPESPEFVAAQEAANSFTKKPTNDELLRLYALFKIGKGFNVDEAEQPGMFNLQGKAKLNAWKAAVEEGITDPADAQEKYVAFVESLKPNYA</sequence>
<evidence type="ECO:0000259" key="3">
    <source>
        <dbReference type="PROSITE" id="PS51228"/>
    </source>
</evidence>
<dbReference type="AlphaFoldDB" id="G9MT93"/>
<dbReference type="Proteomes" id="UP000007115">
    <property type="component" value="Unassembled WGS sequence"/>
</dbReference>
<dbReference type="VEuPathDB" id="FungiDB:TRIVIDRAFT_186381"/>
<dbReference type="InterPro" id="IPR000582">
    <property type="entry name" value="Acyl-CoA-binding_protein"/>
</dbReference>
<dbReference type="GO" id="GO:0000062">
    <property type="term" value="F:fatty-acyl-CoA binding"/>
    <property type="evidence" value="ECO:0007669"/>
    <property type="project" value="InterPro"/>
</dbReference>
<dbReference type="HOGENOM" id="CLU_118853_2_0_1"/>
<dbReference type="OrthoDB" id="346910at2759"/>
<keyword evidence="2" id="KW-0446">Lipid-binding</keyword>
<dbReference type="RefSeq" id="XP_013956518.1">
    <property type="nucleotide sequence ID" value="XM_014101043.1"/>
</dbReference>
<dbReference type="eggNOG" id="KOG0817">
    <property type="taxonomic scope" value="Eukaryota"/>
</dbReference>
<protein>
    <recommendedName>
        <fullName evidence="3">ACB domain-containing protein</fullName>
    </recommendedName>
</protein>
<reference evidence="4 5" key="1">
    <citation type="journal article" date="2011" name="Genome Biol.">
        <title>Comparative genome sequence analysis underscores mycoparasitism as the ancestral life style of Trichoderma.</title>
        <authorList>
            <person name="Kubicek C.P."/>
            <person name="Herrera-Estrella A."/>
            <person name="Seidl-Seiboth V."/>
            <person name="Martinez D.A."/>
            <person name="Druzhinina I.S."/>
            <person name="Thon M."/>
            <person name="Zeilinger S."/>
            <person name="Casas-Flores S."/>
            <person name="Horwitz B.A."/>
            <person name="Mukherjee P.K."/>
            <person name="Mukherjee M."/>
            <person name="Kredics L."/>
            <person name="Alcaraz L.D."/>
            <person name="Aerts A."/>
            <person name="Antal Z."/>
            <person name="Atanasova L."/>
            <person name="Cervantes-Badillo M.G."/>
            <person name="Challacombe J."/>
            <person name="Chertkov O."/>
            <person name="McCluskey K."/>
            <person name="Coulpier F."/>
            <person name="Deshpande N."/>
            <person name="von Doehren H."/>
            <person name="Ebbole D.J."/>
            <person name="Esquivel-Naranjo E.U."/>
            <person name="Fekete E."/>
            <person name="Flipphi M."/>
            <person name="Glaser F."/>
            <person name="Gomez-Rodriguez E.Y."/>
            <person name="Gruber S."/>
            <person name="Han C."/>
            <person name="Henrissat B."/>
            <person name="Hermosa R."/>
            <person name="Hernandez-Onate M."/>
            <person name="Karaffa L."/>
            <person name="Kosti I."/>
            <person name="Le Crom S."/>
            <person name="Lindquist E."/>
            <person name="Lucas S."/>
            <person name="Luebeck M."/>
            <person name="Luebeck P.S."/>
            <person name="Margeot A."/>
            <person name="Metz B."/>
            <person name="Misra M."/>
            <person name="Nevalainen H."/>
            <person name="Omann M."/>
            <person name="Packer N."/>
            <person name="Perrone G."/>
            <person name="Uresti-Rivera E.E."/>
            <person name="Salamov A."/>
            <person name="Schmoll M."/>
            <person name="Seiboth B."/>
            <person name="Shapiro H."/>
            <person name="Sukno S."/>
            <person name="Tamayo-Ramos J.A."/>
            <person name="Tisch D."/>
            <person name="Wiest A."/>
            <person name="Wilkinson H.H."/>
            <person name="Zhang M."/>
            <person name="Coutinho P.M."/>
            <person name="Kenerley C.M."/>
            <person name="Monte E."/>
            <person name="Baker S.E."/>
            <person name="Grigoriev I.V."/>
        </authorList>
    </citation>
    <scope>NUCLEOTIDE SEQUENCE [LARGE SCALE GENOMIC DNA]</scope>
    <source>
        <strain evidence="5">Gv29-8 / FGSC 10586</strain>
    </source>
</reference>
<dbReference type="GO" id="GO:0006631">
    <property type="term" value="P:fatty acid metabolic process"/>
    <property type="evidence" value="ECO:0007669"/>
    <property type="project" value="TreeGrafter"/>
</dbReference>
<evidence type="ECO:0000256" key="2">
    <source>
        <dbReference type="ARBA" id="ARBA00023121"/>
    </source>
</evidence>
<proteinExistence type="inferred from homology"/>
<comment type="caution">
    <text evidence="4">The sequence shown here is derived from an EMBL/GenBank/DDBJ whole genome shotgun (WGS) entry which is preliminary data.</text>
</comment>
<keyword evidence="5" id="KW-1185">Reference proteome</keyword>
<dbReference type="PRINTS" id="PR00689">
    <property type="entry name" value="ACOABINDINGP"/>
</dbReference>
<organism evidence="4 5">
    <name type="scientific">Hypocrea virens (strain Gv29-8 / FGSC 10586)</name>
    <name type="common">Gliocladium virens</name>
    <name type="synonym">Trichoderma virens</name>
    <dbReference type="NCBI Taxonomy" id="413071"/>
    <lineage>
        <taxon>Eukaryota</taxon>
        <taxon>Fungi</taxon>
        <taxon>Dikarya</taxon>
        <taxon>Ascomycota</taxon>
        <taxon>Pezizomycotina</taxon>
        <taxon>Sordariomycetes</taxon>
        <taxon>Hypocreomycetidae</taxon>
        <taxon>Hypocreales</taxon>
        <taxon>Hypocreaceae</taxon>
        <taxon>Trichoderma</taxon>
    </lineage>
</organism>
<feature type="domain" description="ACB" evidence="3">
    <location>
        <begin position="1"/>
        <end position="93"/>
    </location>
</feature>
<dbReference type="OMA" id="WEAMITE"/>